<evidence type="ECO:0000256" key="7">
    <source>
        <dbReference type="SAM" id="Phobius"/>
    </source>
</evidence>
<proteinExistence type="inferred from homology"/>
<feature type="transmembrane region" description="Helical" evidence="7">
    <location>
        <begin position="212"/>
        <end position="232"/>
    </location>
</feature>
<feature type="transmembrane region" description="Helical" evidence="7">
    <location>
        <begin position="133"/>
        <end position="154"/>
    </location>
</feature>
<keyword evidence="8" id="KW-0614">Plasmid</keyword>
<evidence type="ECO:0000256" key="6">
    <source>
        <dbReference type="SAM" id="MobiDB-lite"/>
    </source>
</evidence>
<feature type="transmembrane region" description="Helical" evidence="7">
    <location>
        <begin position="89"/>
        <end position="121"/>
    </location>
</feature>
<protein>
    <submittedName>
        <fullName evidence="8">Formate/nitrite transporter family protein</fullName>
    </submittedName>
</protein>
<accession>A0ABY7V5M0</accession>
<evidence type="ECO:0000256" key="5">
    <source>
        <dbReference type="ARBA" id="ARBA00049660"/>
    </source>
</evidence>
<name>A0ABY7V5M0_9DEIO</name>
<dbReference type="PROSITE" id="PS01006">
    <property type="entry name" value="FORMATE_NITRITE_TP_2"/>
    <property type="match status" value="1"/>
</dbReference>
<dbReference type="Proteomes" id="UP001217044">
    <property type="component" value="Plasmid pDATS01"/>
</dbReference>
<dbReference type="InterPro" id="IPR000292">
    <property type="entry name" value="For/NO2_transpt"/>
</dbReference>
<dbReference type="PANTHER" id="PTHR30520">
    <property type="entry name" value="FORMATE TRANSPORTER-RELATED"/>
    <property type="match status" value="1"/>
</dbReference>
<evidence type="ECO:0000256" key="2">
    <source>
        <dbReference type="ARBA" id="ARBA00022692"/>
    </source>
</evidence>
<dbReference type="EMBL" id="CP115166">
    <property type="protein sequence ID" value="WDA60430.1"/>
    <property type="molecule type" value="Genomic_DNA"/>
</dbReference>
<keyword evidence="9" id="KW-1185">Reference proteome</keyword>
<keyword evidence="4 7" id="KW-0472">Membrane</keyword>
<feature type="transmembrane region" description="Helical" evidence="7">
    <location>
        <begin position="184"/>
        <end position="205"/>
    </location>
</feature>
<reference evidence="8 9" key="1">
    <citation type="submission" date="2022-12" db="EMBL/GenBank/DDBJ databases">
        <title>Genome Sequence of Deinococcus aquaticus Type Strain PB314.</title>
        <authorList>
            <person name="Albert C."/>
            <person name="Hill J."/>
            <person name="Boren L."/>
            <person name="Scholz-Ng S."/>
            <person name="Fatema N."/>
            <person name="Grosso R."/>
            <person name="Soboslay E."/>
            <person name="Tuohy J."/>
        </authorList>
    </citation>
    <scope>NUCLEOTIDE SEQUENCE [LARGE SCALE GENOMIC DNA]</scope>
    <source>
        <strain evidence="8 9">PB-314</strain>
        <plasmid evidence="8 9">pDATS01</plasmid>
    </source>
</reference>
<evidence type="ECO:0000313" key="8">
    <source>
        <dbReference type="EMBL" id="WDA60430.1"/>
    </source>
</evidence>
<dbReference type="PANTHER" id="PTHR30520:SF6">
    <property type="entry name" value="FORMATE_NITRATE FAMILY TRANSPORTER (EUROFUNG)"/>
    <property type="match status" value="1"/>
</dbReference>
<evidence type="ECO:0000256" key="4">
    <source>
        <dbReference type="ARBA" id="ARBA00023136"/>
    </source>
</evidence>
<sequence>MTSVQRPSDTPPSTAPQPPVQPVPGVPDPTVLSGAALMHAVLKKDAEKAGRAAWPTFVLSVLAGMYIGLGGMFYTLIESGGIDFAFKQVLGGLGFCVGLVLVLVAGAELLTGNVLLVLGVVRRQITWAQVARNWGLVFLGNLVGGVLLAALVVASGHPSLNGGGVAHEAVRVATGKVGKTAAQLFFSGVLCNVLVCLAVWMALAGKTLADKVLAVLLPVTAFVAAGFEHSVADMYLLPLGLMLRDHGADLADIARLDLPHVVSTVAVVTLGNIVGGAVFVALAYHAAYPDSPADRAPEPSTHR</sequence>
<dbReference type="InterPro" id="IPR023271">
    <property type="entry name" value="Aquaporin-like"/>
</dbReference>
<dbReference type="Pfam" id="PF01226">
    <property type="entry name" value="Form_Nir_trans"/>
    <property type="match status" value="1"/>
</dbReference>
<dbReference type="InterPro" id="IPR024002">
    <property type="entry name" value="For/NO2_transpt_CS"/>
</dbReference>
<evidence type="ECO:0000313" key="9">
    <source>
        <dbReference type="Proteomes" id="UP001217044"/>
    </source>
</evidence>
<keyword evidence="2 7" id="KW-0812">Transmembrane</keyword>
<feature type="compositionally biased region" description="Pro residues" evidence="6">
    <location>
        <begin position="9"/>
        <end position="25"/>
    </location>
</feature>
<gene>
    <name evidence="8" type="ORF">M8445_15575</name>
</gene>
<dbReference type="Gene3D" id="1.20.1080.10">
    <property type="entry name" value="Glycerol uptake facilitator protein"/>
    <property type="match status" value="1"/>
</dbReference>
<dbReference type="RefSeq" id="WP_273991209.1">
    <property type="nucleotide sequence ID" value="NZ_BAABQT010000008.1"/>
</dbReference>
<keyword evidence="3 7" id="KW-1133">Transmembrane helix</keyword>
<evidence type="ECO:0000256" key="1">
    <source>
        <dbReference type="ARBA" id="ARBA00004141"/>
    </source>
</evidence>
<feature type="transmembrane region" description="Helical" evidence="7">
    <location>
        <begin position="265"/>
        <end position="287"/>
    </location>
</feature>
<comment type="similarity">
    <text evidence="5">Belongs to the FNT transporter (TC 1.A.16) family.</text>
</comment>
<evidence type="ECO:0000256" key="3">
    <source>
        <dbReference type="ARBA" id="ARBA00022989"/>
    </source>
</evidence>
<comment type="subcellular location">
    <subcellularLocation>
        <location evidence="1">Membrane</location>
        <topology evidence="1">Multi-pass membrane protein</topology>
    </subcellularLocation>
</comment>
<organism evidence="8 9">
    <name type="scientific">Deinococcus aquaticus</name>
    <dbReference type="NCBI Taxonomy" id="328692"/>
    <lineage>
        <taxon>Bacteria</taxon>
        <taxon>Thermotogati</taxon>
        <taxon>Deinococcota</taxon>
        <taxon>Deinococci</taxon>
        <taxon>Deinococcales</taxon>
        <taxon>Deinococcaceae</taxon>
        <taxon>Deinococcus</taxon>
    </lineage>
</organism>
<feature type="region of interest" description="Disordered" evidence="6">
    <location>
        <begin position="1"/>
        <end position="25"/>
    </location>
</feature>
<feature type="transmembrane region" description="Helical" evidence="7">
    <location>
        <begin position="52"/>
        <end position="77"/>
    </location>
</feature>
<geneLocation type="plasmid" evidence="8 9">
    <name>pDATS01</name>
</geneLocation>